<evidence type="ECO:0000313" key="3">
    <source>
        <dbReference type="Proteomes" id="UP000245695"/>
    </source>
</evidence>
<gene>
    <name evidence="2" type="ORF">FRIFI_1423</name>
</gene>
<accession>A0A2P2BRG5</accession>
<dbReference type="Proteomes" id="UP000245695">
    <property type="component" value="Chromosome 1"/>
</dbReference>
<sequence>MLEKLSQIRKDAYLEYLALSYRLRDDRNMFAEDKERLKKQAYKKYKDLEEEIDEIEFAIEMEELHNSRPVDVQI</sequence>
<dbReference type="KEGG" id="rhom:FRIFI_1423"/>
<feature type="coiled-coil region" evidence="1">
    <location>
        <begin position="31"/>
        <end position="65"/>
    </location>
</feature>
<organism evidence="2 3">
    <name type="scientific">Romboutsia hominis</name>
    <dbReference type="NCBI Taxonomy" id="1507512"/>
    <lineage>
        <taxon>Bacteria</taxon>
        <taxon>Bacillati</taxon>
        <taxon>Bacillota</taxon>
        <taxon>Clostridia</taxon>
        <taxon>Peptostreptococcales</taxon>
        <taxon>Peptostreptococcaceae</taxon>
        <taxon>Romboutsia</taxon>
    </lineage>
</organism>
<dbReference type="AlphaFoldDB" id="A0A2P2BRG5"/>
<keyword evidence="1" id="KW-0175">Coiled coil</keyword>
<protein>
    <submittedName>
        <fullName evidence="2">Uncharacterized protein</fullName>
    </submittedName>
</protein>
<reference evidence="2 3" key="1">
    <citation type="submission" date="2014-09" db="EMBL/GenBank/DDBJ databases">
        <authorList>
            <person name="Hornung B.V."/>
        </authorList>
    </citation>
    <scope>NUCLEOTIDE SEQUENCE [LARGE SCALE GENOMIC DNA]</scope>
    <source>
        <strain evidence="2 3">FRIFI</strain>
    </source>
</reference>
<evidence type="ECO:0000256" key="1">
    <source>
        <dbReference type="SAM" id="Coils"/>
    </source>
</evidence>
<evidence type="ECO:0000313" key="2">
    <source>
        <dbReference type="EMBL" id="CEI72958.1"/>
    </source>
</evidence>
<keyword evidence="3" id="KW-1185">Reference proteome</keyword>
<name>A0A2P2BRG5_9FIRM</name>
<dbReference type="EMBL" id="LN650648">
    <property type="protein sequence ID" value="CEI72958.1"/>
    <property type="molecule type" value="Genomic_DNA"/>
</dbReference>
<dbReference type="RefSeq" id="WP_166505450.1">
    <property type="nucleotide sequence ID" value="NZ_LN650648.1"/>
</dbReference>
<proteinExistence type="predicted"/>